<dbReference type="InterPro" id="IPR033756">
    <property type="entry name" value="YlxH/NBP35"/>
</dbReference>
<sequence>MAGKASACAGCPNQQKCASGKGAAADPSALMVREKLFDVKHTILVLSGKGGVGKSTVASQLAWGLAETDAEVGILDIDICGPSMPRMMGVEDEEVHKSGSGWSPVMAADNLAVMSVGFMLGNKSDAVIWRGPRKTGLIKQFLTDVDWGKLDYLIIDAPPGTSDEHISIAKLLKEMSIDGAVIVTTPQEIALLDVRKEISFCRKTKIPIMGVIENMSGFQCPKCQMITNIFPPVSGGAQGMCKQMNVPYLGHIPLDSKLLESCEKGESFLGTNRGGSPAIRPLQTLVGTIAEKATGTAPTFPGDSKQGQSTVSEKGSTNGNAMQVEAKDGTSSTLEAAVTDANLDKLIGVLAGMKKGPRGDSAKLNQSLAKVASMVGQLQARVAAAAAAAAAKK</sequence>
<dbReference type="GO" id="GO:0140663">
    <property type="term" value="F:ATP-dependent FeS chaperone activity"/>
    <property type="evidence" value="ECO:0007669"/>
    <property type="project" value="InterPro"/>
</dbReference>
<evidence type="ECO:0000256" key="6">
    <source>
        <dbReference type="ARBA" id="ARBA00023004"/>
    </source>
</evidence>
<evidence type="ECO:0000256" key="3">
    <source>
        <dbReference type="ARBA" id="ARBA00022723"/>
    </source>
</evidence>
<name>A0A7S2TUE2_9EUKA</name>
<comment type="subunit">
    <text evidence="8">Heterotetramer of 2 NUBP1 and 2 NUBP2 chains.</text>
</comment>
<evidence type="ECO:0000256" key="7">
    <source>
        <dbReference type="ARBA" id="ARBA00023014"/>
    </source>
</evidence>
<evidence type="ECO:0000256" key="4">
    <source>
        <dbReference type="ARBA" id="ARBA00022741"/>
    </source>
</evidence>
<feature type="binding site" evidence="8">
    <location>
        <begin position="48"/>
        <end position="55"/>
    </location>
    <ligand>
        <name>ATP</name>
        <dbReference type="ChEBI" id="CHEBI:30616"/>
    </ligand>
</feature>
<dbReference type="GO" id="GO:0005829">
    <property type="term" value="C:cytosol"/>
    <property type="evidence" value="ECO:0007669"/>
    <property type="project" value="TreeGrafter"/>
</dbReference>
<gene>
    <name evidence="10" type="ORF">LSP00402_LOCUS14080</name>
</gene>
<evidence type="ECO:0000256" key="2">
    <source>
        <dbReference type="ARBA" id="ARBA00022490"/>
    </source>
</evidence>
<evidence type="ECO:0000256" key="9">
    <source>
        <dbReference type="SAM" id="MobiDB-lite"/>
    </source>
</evidence>
<dbReference type="Pfam" id="PF10609">
    <property type="entry name" value="ParA"/>
    <property type="match status" value="1"/>
</dbReference>
<feature type="binding site" evidence="8">
    <location>
        <position position="223"/>
    </location>
    <ligand>
        <name>[4Fe-4S] cluster</name>
        <dbReference type="ChEBI" id="CHEBI:49883"/>
        <label>2</label>
        <note>ligand shared with heterodimeric partner</note>
    </ligand>
</feature>
<dbReference type="InterPro" id="IPR019591">
    <property type="entry name" value="Mrp/NBP35_ATP-bd"/>
</dbReference>
<comment type="caution">
    <text evidence="8">Lacks conserved residue(s) required for the propagation of feature annotation.</text>
</comment>
<feature type="region of interest" description="Disordered" evidence="9">
    <location>
        <begin position="294"/>
        <end position="329"/>
    </location>
</feature>
<accession>A0A7S2TUE2</accession>
<proteinExistence type="inferred from homology"/>
<keyword evidence="6 8" id="KW-0408">Iron</keyword>
<feature type="binding site" evidence="8">
    <location>
        <position position="220"/>
    </location>
    <ligand>
        <name>[4Fe-4S] cluster</name>
        <dbReference type="ChEBI" id="CHEBI:49883"/>
        <label>2</label>
        <note>ligand shared with heterodimeric partner</note>
    </ligand>
</feature>
<keyword evidence="5 8" id="KW-0067">ATP-binding</keyword>
<keyword evidence="4 8" id="KW-0547">Nucleotide-binding</keyword>
<keyword evidence="3 8" id="KW-0479">Metal-binding</keyword>
<dbReference type="PROSITE" id="PS01215">
    <property type="entry name" value="MRP"/>
    <property type="match status" value="1"/>
</dbReference>
<dbReference type="CDD" id="cd02037">
    <property type="entry name" value="Mrp_NBP35"/>
    <property type="match status" value="1"/>
</dbReference>
<keyword evidence="2 8" id="KW-0963">Cytoplasm</keyword>
<dbReference type="PANTHER" id="PTHR23264:SF19">
    <property type="entry name" value="CYTOSOLIC FE-S CLUSTER ASSEMBLY FACTOR NUBP2"/>
    <property type="match status" value="1"/>
</dbReference>
<evidence type="ECO:0000256" key="8">
    <source>
        <dbReference type="HAMAP-Rule" id="MF_03038"/>
    </source>
</evidence>
<feature type="region of interest" description="Disordered" evidence="9">
    <location>
        <begin position="1"/>
        <end position="21"/>
    </location>
</feature>
<keyword evidence="1 8" id="KW-0004">4Fe-4S</keyword>
<comment type="similarity">
    <text evidence="8">Belongs to the Mrp/NBP35 ATP-binding proteins family. NUBP1/NBP35 subfamily.</text>
</comment>
<dbReference type="InterPro" id="IPR000808">
    <property type="entry name" value="Mrp-like_CS"/>
</dbReference>
<dbReference type="InterPro" id="IPR027417">
    <property type="entry name" value="P-loop_NTPase"/>
</dbReference>
<evidence type="ECO:0000256" key="1">
    <source>
        <dbReference type="ARBA" id="ARBA00022485"/>
    </source>
</evidence>
<organism evidence="10">
    <name type="scientific">Lotharella oceanica</name>
    <dbReference type="NCBI Taxonomy" id="641309"/>
    <lineage>
        <taxon>Eukaryota</taxon>
        <taxon>Sar</taxon>
        <taxon>Rhizaria</taxon>
        <taxon>Cercozoa</taxon>
        <taxon>Chlorarachniophyceae</taxon>
        <taxon>Lotharella</taxon>
    </lineage>
</organism>
<dbReference type="AlphaFoldDB" id="A0A7S2TUE2"/>
<dbReference type="GO" id="GO:0016226">
    <property type="term" value="P:iron-sulfur cluster assembly"/>
    <property type="evidence" value="ECO:0007669"/>
    <property type="project" value="UniProtKB-UniRule"/>
</dbReference>
<comment type="subcellular location">
    <subcellularLocation>
        <location evidence="8">Cytoplasm</location>
    </subcellularLocation>
</comment>
<dbReference type="PANTHER" id="PTHR23264">
    <property type="entry name" value="NUCLEOTIDE-BINDING PROTEIN NBP35 YEAST -RELATED"/>
    <property type="match status" value="1"/>
</dbReference>
<feature type="compositionally biased region" description="Polar residues" evidence="9">
    <location>
        <begin position="305"/>
        <end position="321"/>
    </location>
</feature>
<dbReference type="GO" id="GO:0046872">
    <property type="term" value="F:metal ion binding"/>
    <property type="evidence" value="ECO:0007669"/>
    <property type="project" value="UniProtKB-KW"/>
</dbReference>
<dbReference type="GO" id="GO:0005524">
    <property type="term" value="F:ATP binding"/>
    <property type="evidence" value="ECO:0007669"/>
    <property type="project" value="UniProtKB-KW"/>
</dbReference>
<comment type="cofactor">
    <cofactor evidence="8">
        <name>[4Fe-4S] cluster</name>
        <dbReference type="ChEBI" id="CHEBI:49883"/>
    </cofactor>
    <text evidence="8">Binds 4 [4Fe-4S] clusters per heterotetramer. Contains two stable clusters in the N-termini of NUBP1 and two labile, bridging clusters between subunits of the NUBP1-NUBP2 heterotetramer.</text>
</comment>
<reference evidence="10" key="1">
    <citation type="submission" date="2021-01" db="EMBL/GenBank/DDBJ databases">
        <authorList>
            <person name="Corre E."/>
            <person name="Pelletier E."/>
            <person name="Niang G."/>
            <person name="Scheremetjew M."/>
            <person name="Finn R."/>
            <person name="Kale V."/>
            <person name="Holt S."/>
            <person name="Cochrane G."/>
            <person name="Meng A."/>
            <person name="Brown T."/>
            <person name="Cohen L."/>
        </authorList>
    </citation>
    <scope>NUCLEOTIDE SEQUENCE</scope>
    <source>
        <strain evidence="10">CCMP622</strain>
    </source>
</reference>
<comment type="function">
    <text evidence="8">Component of the cytosolic iron-sulfur (Fe/S) protein assembly (CIA) machinery. Required for maturation of extramitochondrial Fe-S proteins. The NUBP1-NUBP2 heterotetramer forms a Fe-S scaffold complex, mediating the de novo assembly of an Fe-S cluster and its transfer to target apoproteins.</text>
</comment>
<dbReference type="FunFam" id="3.40.50.300:FF:001119">
    <property type="entry name" value="Iron-sulfur cluster carrier protein"/>
    <property type="match status" value="1"/>
</dbReference>
<dbReference type="HAMAP" id="MF_03038">
    <property type="entry name" value="NUBP1"/>
    <property type="match status" value="1"/>
</dbReference>
<dbReference type="InterPro" id="IPR028601">
    <property type="entry name" value="NUBP1/Nbp35"/>
</dbReference>
<dbReference type="SUPFAM" id="SSF52540">
    <property type="entry name" value="P-loop containing nucleoside triphosphate hydrolases"/>
    <property type="match status" value="1"/>
</dbReference>
<evidence type="ECO:0000256" key="5">
    <source>
        <dbReference type="ARBA" id="ARBA00022840"/>
    </source>
</evidence>
<dbReference type="Gene3D" id="3.40.50.300">
    <property type="entry name" value="P-loop containing nucleotide triphosphate hydrolases"/>
    <property type="match status" value="1"/>
</dbReference>
<evidence type="ECO:0000313" key="10">
    <source>
        <dbReference type="EMBL" id="CAD9770095.1"/>
    </source>
</evidence>
<dbReference type="GO" id="GO:0051539">
    <property type="term" value="F:4 iron, 4 sulfur cluster binding"/>
    <property type="evidence" value="ECO:0007669"/>
    <property type="project" value="UniProtKB-UniRule"/>
</dbReference>
<keyword evidence="7 8" id="KW-0411">Iron-sulfur</keyword>
<dbReference type="HAMAP" id="MF_02040">
    <property type="entry name" value="Mrp_NBP35"/>
    <property type="match status" value="1"/>
</dbReference>
<dbReference type="EMBL" id="HBHP01022629">
    <property type="protein sequence ID" value="CAD9770095.1"/>
    <property type="molecule type" value="Transcribed_RNA"/>
</dbReference>
<protein>
    <recommendedName>
        <fullName evidence="8">Cytosolic Fe-S cluster assembly factor NUBP1 homolog</fullName>
    </recommendedName>
</protein>